<gene>
    <name evidence="4" type="ORF">FFWV33_12665</name>
</gene>
<keyword evidence="5" id="KW-1185">Reference proteome</keyword>
<sequence length="774" mass="89233">MNISTGNLTYQIIYKMKYNNNSSRFIKSTFFSLLICGSISAQTTEKIVKEKINILKIEIRKAQSKKINTLKEETALRTAEIFLDYAKWDDDNFETNKKSFALVNAYKKEADKYAKMLPDFERKEMAIMLDDAISELQQIATGKIKRLPTPKIDWSKTDVNKDEITFAGKPVFLTDWTWKPAGKKYTEFHGDQDGYFLTPSYVVNENGEVNPQKLKELTTKENGSMGFIFFNHSTTPTWAKNKYPEITDGPGIKYTMYDINHPVAQKIQSDLIAAVVPLMAGKQYTKLGYMLCNEPHWNTIQKTWASAPISDLAVLDFKKWLEKRHGNIDEVNELWKTNFSNFETMVVPKDIIESQQGTATWFDFESYNMDRVTNWFSFLQKEVKKYDPNARTHMKIMPNLWTENKRDHGIDMEALTRNSDIIGNDCSTGGPWMWGKPKEWEKNFNFDWVEMCMSYDFYKSISPDKIMFNTEGHFLSTGKYRDLYQTKEYVRCNYWQAYVHGLTAIQTWYWARREDGSSRKSEDSNGYAASNNHQPRVVNEVHATILDLNSISDKIMELQRQEKPIRIFYTKASSINKPTHMDDIFKAYQKVFFEGTPIGFATKGIIENNDNKTWETILITKTPFAFETDIKALQSYIDTGGVVIMDKESLKTDEYGRPLQTSLKDSKGKVIVVESLNEMKNKAFSILKEKNKLPALNVKESNGLEQKGCDWRVLSDKNGNSFLNIANYGKNEAAISITLADGKTPTSVVNYLTGEKLAPTFKMNINQVYFLEVK</sequence>
<feature type="domain" description="Glycoside hydrolase family 42 N-terminal" evidence="3">
    <location>
        <begin position="233"/>
        <end position="546"/>
    </location>
</feature>
<dbReference type="Gene3D" id="3.20.20.80">
    <property type="entry name" value="Glycosidases"/>
    <property type="match status" value="1"/>
</dbReference>
<evidence type="ECO:0000259" key="3">
    <source>
        <dbReference type="Pfam" id="PF02449"/>
    </source>
</evidence>
<dbReference type="AlphaFoldDB" id="A0A2S1LF78"/>
<protein>
    <recommendedName>
        <fullName evidence="3">Glycoside hydrolase family 42 N-terminal domain-containing protein</fullName>
    </recommendedName>
</protein>
<proteinExistence type="predicted"/>
<keyword evidence="2" id="KW-0326">Glycosidase</keyword>
<dbReference type="GO" id="GO:0009341">
    <property type="term" value="C:beta-galactosidase complex"/>
    <property type="evidence" value="ECO:0007669"/>
    <property type="project" value="InterPro"/>
</dbReference>
<reference evidence="4 5" key="1">
    <citation type="submission" date="2017-04" db="EMBL/GenBank/DDBJ databases">
        <title>Compelte genome sequence of WV33.</title>
        <authorList>
            <person name="Lee P.C."/>
        </authorList>
    </citation>
    <scope>NUCLEOTIDE SEQUENCE [LARGE SCALE GENOMIC DNA]</scope>
    <source>
        <strain evidence="4 5">WV33</strain>
    </source>
</reference>
<dbReference type="SUPFAM" id="SSF51445">
    <property type="entry name" value="(Trans)glycosidases"/>
    <property type="match status" value="1"/>
</dbReference>
<evidence type="ECO:0000313" key="4">
    <source>
        <dbReference type="EMBL" id="AWG22311.1"/>
    </source>
</evidence>
<dbReference type="KEGG" id="ffa:FFWV33_12665"/>
<dbReference type="GO" id="GO:0004565">
    <property type="term" value="F:beta-galactosidase activity"/>
    <property type="evidence" value="ECO:0007669"/>
    <property type="project" value="InterPro"/>
</dbReference>
<evidence type="ECO:0000256" key="1">
    <source>
        <dbReference type="ARBA" id="ARBA00022801"/>
    </source>
</evidence>
<evidence type="ECO:0000256" key="2">
    <source>
        <dbReference type="ARBA" id="ARBA00023295"/>
    </source>
</evidence>
<dbReference type="EMBL" id="CP020918">
    <property type="protein sequence ID" value="AWG22311.1"/>
    <property type="molecule type" value="Genomic_DNA"/>
</dbReference>
<accession>A0A2S1LF78</accession>
<dbReference type="InterPro" id="IPR013529">
    <property type="entry name" value="Glyco_hydro_42_N"/>
</dbReference>
<dbReference type="Proteomes" id="UP000244527">
    <property type="component" value="Chromosome"/>
</dbReference>
<dbReference type="GO" id="GO:0005975">
    <property type="term" value="P:carbohydrate metabolic process"/>
    <property type="evidence" value="ECO:0007669"/>
    <property type="project" value="InterPro"/>
</dbReference>
<organism evidence="4 5">
    <name type="scientific">Flavobacterium faecale</name>
    <dbReference type="NCBI Taxonomy" id="1355330"/>
    <lineage>
        <taxon>Bacteria</taxon>
        <taxon>Pseudomonadati</taxon>
        <taxon>Bacteroidota</taxon>
        <taxon>Flavobacteriia</taxon>
        <taxon>Flavobacteriales</taxon>
        <taxon>Flavobacteriaceae</taxon>
        <taxon>Flavobacterium</taxon>
    </lineage>
</organism>
<name>A0A2S1LF78_9FLAO</name>
<keyword evidence="1" id="KW-0378">Hydrolase</keyword>
<evidence type="ECO:0000313" key="5">
    <source>
        <dbReference type="Proteomes" id="UP000244527"/>
    </source>
</evidence>
<dbReference type="InterPro" id="IPR017853">
    <property type="entry name" value="GH"/>
</dbReference>
<dbReference type="Pfam" id="PF02449">
    <property type="entry name" value="Glyco_hydro_42"/>
    <property type="match status" value="1"/>
</dbReference>